<accession>A0A5N6ZCR4</accession>
<sequence length="109" mass="11679">MGEGGYQQINKSLNVGAFDDYLNMQQSLLPKLVDVTQFTPRVLPVLATFDLRGGTAVATIAQFGSAGVSCCGHPSSQIRQDSIFRRLLLAGSPRPRGALGEGVVESKYH</sequence>
<dbReference type="AlphaFoldDB" id="A0A5N6ZCR4"/>
<organism evidence="1 2">
    <name type="scientific">Aspergillus coremiiformis</name>
    <dbReference type="NCBI Taxonomy" id="138285"/>
    <lineage>
        <taxon>Eukaryota</taxon>
        <taxon>Fungi</taxon>
        <taxon>Dikarya</taxon>
        <taxon>Ascomycota</taxon>
        <taxon>Pezizomycotina</taxon>
        <taxon>Eurotiomycetes</taxon>
        <taxon>Eurotiomycetidae</taxon>
        <taxon>Eurotiales</taxon>
        <taxon>Aspergillaceae</taxon>
        <taxon>Aspergillus</taxon>
        <taxon>Aspergillus subgen. Circumdati</taxon>
    </lineage>
</organism>
<evidence type="ECO:0000313" key="2">
    <source>
        <dbReference type="Proteomes" id="UP000327118"/>
    </source>
</evidence>
<evidence type="ECO:0000313" key="1">
    <source>
        <dbReference type="EMBL" id="KAE8355248.1"/>
    </source>
</evidence>
<name>A0A5N6ZCR4_9EURO</name>
<keyword evidence="2" id="KW-1185">Reference proteome</keyword>
<dbReference type="Proteomes" id="UP000327118">
    <property type="component" value="Unassembled WGS sequence"/>
</dbReference>
<reference evidence="2" key="1">
    <citation type="submission" date="2019-04" db="EMBL/GenBank/DDBJ databases">
        <title>Friends and foes A comparative genomics studyof 23 Aspergillus species from section Flavi.</title>
        <authorList>
            <consortium name="DOE Joint Genome Institute"/>
            <person name="Kjaerbolling I."/>
            <person name="Vesth T."/>
            <person name="Frisvad J.C."/>
            <person name="Nybo J.L."/>
            <person name="Theobald S."/>
            <person name="Kildgaard S."/>
            <person name="Isbrandt T."/>
            <person name="Kuo A."/>
            <person name="Sato A."/>
            <person name="Lyhne E.K."/>
            <person name="Kogle M.E."/>
            <person name="Wiebenga A."/>
            <person name="Kun R.S."/>
            <person name="Lubbers R.J."/>
            <person name="Makela M.R."/>
            <person name="Barry K."/>
            <person name="Chovatia M."/>
            <person name="Clum A."/>
            <person name="Daum C."/>
            <person name="Haridas S."/>
            <person name="He G."/>
            <person name="LaButti K."/>
            <person name="Lipzen A."/>
            <person name="Mondo S."/>
            <person name="Riley R."/>
            <person name="Salamov A."/>
            <person name="Simmons B.A."/>
            <person name="Magnuson J.K."/>
            <person name="Henrissat B."/>
            <person name="Mortensen U.H."/>
            <person name="Larsen T.O."/>
            <person name="Devries R.P."/>
            <person name="Grigoriev I.V."/>
            <person name="Machida M."/>
            <person name="Baker S.E."/>
            <person name="Andersen M.R."/>
        </authorList>
    </citation>
    <scope>NUCLEOTIDE SEQUENCE [LARGE SCALE GENOMIC DNA]</scope>
    <source>
        <strain evidence="2">CBS 553.77</strain>
    </source>
</reference>
<protein>
    <submittedName>
        <fullName evidence="1">Uncharacterized protein</fullName>
    </submittedName>
</protein>
<proteinExistence type="predicted"/>
<gene>
    <name evidence="1" type="ORF">BDV28DRAFT_146332</name>
</gene>
<dbReference type="EMBL" id="ML739056">
    <property type="protein sequence ID" value="KAE8355248.1"/>
    <property type="molecule type" value="Genomic_DNA"/>
</dbReference>
<dbReference type="OrthoDB" id="17458at2759"/>